<evidence type="ECO:0000313" key="12">
    <source>
        <dbReference type="EMBL" id="MBC8177687.1"/>
    </source>
</evidence>
<evidence type="ECO:0000256" key="7">
    <source>
        <dbReference type="ARBA" id="ARBA00022842"/>
    </source>
</evidence>
<dbReference type="NCBIfam" id="TIGR00768">
    <property type="entry name" value="rimK_fam"/>
    <property type="match status" value="1"/>
</dbReference>
<dbReference type="PANTHER" id="PTHR21621">
    <property type="entry name" value="RIBOSOMAL PROTEIN S6 MODIFICATION PROTEIN"/>
    <property type="match status" value="1"/>
</dbReference>
<evidence type="ECO:0000259" key="11">
    <source>
        <dbReference type="PROSITE" id="PS50975"/>
    </source>
</evidence>
<name>A0A8J6N024_9DELT</name>
<evidence type="ECO:0000256" key="5">
    <source>
        <dbReference type="ARBA" id="ARBA00022741"/>
    </source>
</evidence>
<dbReference type="InterPro" id="IPR011761">
    <property type="entry name" value="ATP-grasp"/>
</dbReference>
<dbReference type="GO" id="GO:0046872">
    <property type="term" value="F:metal ion binding"/>
    <property type="evidence" value="ECO:0007669"/>
    <property type="project" value="UniProtKB-KW"/>
</dbReference>
<evidence type="ECO:0000256" key="1">
    <source>
        <dbReference type="ARBA" id="ARBA00001936"/>
    </source>
</evidence>
<dbReference type="InterPro" id="IPR004666">
    <property type="entry name" value="Rp_bS6_RimK/Lys_biosynth_LsyX"/>
</dbReference>
<dbReference type="Gene3D" id="3.40.50.20">
    <property type="match status" value="1"/>
</dbReference>
<dbReference type="AlphaFoldDB" id="A0A8J6N024"/>
<reference evidence="12 13" key="1">
    <citation type="submission" date="2020-08" db="EMBL/GenBank/DDBJ databases">
        <title>Bridging the membrane lipid divide: bacteria of the FCB group superphylum have the potential to synthesize archaeal ether lipids.</title>
        <authorList>
            <person name="Villanueva L."/>
            <person name="Von Meijenfeldt F.A.B."/>
            <person name="Westbye A.B."/>
            <person name="Yadav S."/>
            <person name="Hopmans E.C."/>
            <person name="Dutilh B.E."/>
            <person name="Sinninghe Damste J.S."/>
        </authorList>
    </citation>
    <scope>NUCLEOTIDE SEQUENCE [LARGE SCALE GENOMIC DNA]</scope>
    <source>
        <strain evidence="12">NIOZ-UU27</strain>
    </source>
</reference>
<dbReference type="InterPro" id="IPR041107">
    <property type="entry name" value="Rimk_N"/>
</dbReference>
<dbReference type="SUPFAM" id="SSF56059">
    <property type="entry name" value="Glutathione synthetase ATP-binding domain-like"/>
    <property type="match status" value="1"/>
</dbReference>
<evidence type="ECO:0000256" key="9">
    <source>
        <dbReference type="ARBA" id="ARBA00023211"/>
    </source>
</evidence>
<dbReference type="Proteomes" id="UP000650524">
    <property type="component" value="Unassembled WGS sequence"/>
</dbReference>
<keyword evidence="7" id="KW-0460">Magnesium</keyword>
<dbReference type="GO" id="GO:0009432">
    <property type="term" value="P:SOS response"/>
    <property type="evidence" value="ECO:0007669"/>
    <property type="project" value="TreeGrafter"/>
</dbReference>
<dbReference type="GO" id="GO:0006412">
    <property type="term" value="P:translation"/>
    <property type="evidence" value="ECO:0007669"/>
    <property type="project" value="UniProtKB-KW"/>
</dbReference>
<keyword evidence="8" id="KW-0648">Protein biosynthesis</keyword>
<dbReference type="GO" id="GO:0018169">
    <property type="term" value="F:ribosomal S6-glutamic acid ligase activity"/>
    <property type="evidence" value="ECO:0007669"/>
    <property type="project" value="TreeGrafter"/>
</dbReference>
<evidence type="ECO:0000256" key="2">
    <source>
        <dbReference type="ARBA" id="ARBA00001946"/>
    </source>
</evidence>
<protein>
    <submittedName>
        <fullName evidence="12">RimK family alpha-L-glutamate ligase</fullName>
    </submittedName>
</protein>
<comment type="caution">
    <text evidence="12">The sequence shown here is derived from an EMBL/GenBank/DDBJ whole genome shotgun (WGS) entry which is preliminary data.</text>
</comment>
<dbReference type="Pfam" id="PF18030">
    <property type="entry name" value="Rimk_N"/>
    <property type="match status" value="1"/>
</dbReference>
<evidence type="ECO:0000256" key="10">
    <source>
        <dbReference type="PROSITE-ProRule" id="PRU00409"/>
    </source>
</evidence>
<keyword evidence="5 10" id="KW-0547">Nucleotide-binding</keyword>
<dbReference type="InterPro" id="IPR013815">
    <property type="entry name" value="ATP_grasp_subdomain_1"/>
</dbReference>
<evidence type="ECO:0000256" key="4">
    <source>
        <dbReference type="ARBA" id="ARBA00022723"/>
    </source>
</evidence>
<evidence type="ECO:0000313" key="13">
    <source>
        <dbReference type="Proteomes" id="UP000650524"/>
    </source>
</evidence>
<dbReference type="Pfam" id="PF08443">
    <property type="entry name" value="RimK"/>
    <property type="match status" value="1"/>
</dbReference>
<keyword evidence="4" id="KW-0479">Metal-binding</keyword>
<evidence type="ECO:0000256" key="3">
    <source>
        <dbReference type="ARBA" id="ARBA00022598"/>
    </source>
</evidence>
<dbReference type="GO" id="GO:0005524">
    <property type="term" value="F:ATP binding"/>
    <property type="evidence" value="ECO:0007669"/>
    <property type="project" value="UniProtKB-UniRule"/>
</dbReference>
<comment type="cofactor">
    <cofactor evidence="1">
        <name>Mn(2+)</name>
        <dbReference type="ChEBI" id="CHEBI:29035"/>
    </cofactor>
</comment>
<dbReference type="Gene3D" id="3.30.470.20">
    <property type="entry name" value="ATP-grasp fold, B domain"/>
    <property type="match status" value="1"/>
</dbReference>
<dbReference type="Gene3D" id="3.30.1490.20">
    <property type="entry name" value="ATP-grasp fold, A domain"/>
    <property type="match status" value="1"/>
</dbReference>
<dbReference type="EMBL" id="JACNJD010000225">
    <property type="protein sequence ID" value="MBC8177687.1"/>
    <property type="molecule type" value="Genomic_DNA"/>
</dbReference>
<sequence length="296" mass="31811">MIIGILSVRDEGYHPNRRLIEAASKSGHSGRLIHTRDCLSEIDHSRQALKIEGSTGPDVLLPRIGATINDYALGVVRHFELSGVTLVNGFHAILLARNKFLTLQTLACNGINVPDTYLVVNLQGFEGAVKGLGGYPVVAKMPNSRQGSGVVLVDSPVTAEFIMHNLQGNSRGLLVQEYIAPRGRREIRAFVIGDMVAGAMELIPNPDDFRSNIHLAGQGKAVTLDRKLSDLAIRSAKVLGLEIAGTDIIVGEDGAPKVIEVNYSPGFRGLEKATGLDIASEIVGYVEDKLRGKLCT</sequence>
<keyword evidence="9" id="KW-0464">Manganese</keyword>
<dbReference type="InterPro" id="IPR013651">
    <property type="entry name" value="ATP-grasp_RimK-type"/>
</dbReference>
<dbReference type="GO" id="GO:0005737">
    <property type="term" value="C:cytoplasm"/>
    <property type="evidence" value="ECO:0007669"/>
    <property type="project" value="TreeGrafter"/>
</dbReference>
<proteinExistence type="predicted"/>
<accession>A0A8J6N024</accession>
<comment type="cofactor">
    <cofactor evidence="2">
        <name>Mg(2+)</name>
        <dbReference type="ChEBI" id="CHEBI:18420"/>
    </cofactor>
</comment>
<dbReference type="PANTHER" id="PTHR21621:SF0">
    <property type="entry name" value="BETA-CITRYLGLUTAMATE SYNTHASE B-RELATED"/>
    <property type="match status" value="1"/>
</dbReference>
<evidence type="ECO:0000256" key="8">
    <source>
        <dbReference type="ARBA" id="ARBA00022917"/>
    </source>
</evidence>
<feature type="domain" description="ATP-grasp" evidence="11">
    <location>
        <begin position="103"/>
        <end position="287"/>
    </location>
</feature>
<dbReference type="PROSITE" id="PS50975">
    <property type="entry name" value="ATP_GRASP"/>
    <property type="match status" value="1"/>
</dbReference>
<keyword evidence="6 10" id="KW-0067">ATP-binding</keyword>
<organism evidence="12 13">
    <name type="scientific">Candidatus Desulfacyla euxinica</name>
    <dbReference type="NCBI Taxonomy" id="2841693"/>
    <lineage>
        <taxon>Bacteria</taxon>
        <taxon>Deltaproteobacteria</taxon>
        <taxon>Candidatus Desulfacyla</taxon>
    </lineage>
</organism>
<evidence type="ECO:0000256" key="6">
    <source>
        <dbReference type="ARBA" id="ARBA00022840"/>
    </source>
</evidence>
<keyword evidence="3 12" id="KW-0436">Ligase</keyword>
<gene>
    <name evidence="12" type="ORF">H8E19_09810</name>
</gene>